<feature type="transmembrane region" description="Helical" evidence="1">
    <location>
        <begin position="68"/>
        <end position="91"/>
    </location>
</feature>
<organism evidence="2 3">
    <name type="scientific">Aphis craccivora</name>
    <name type="common">Cowpea aphid</name>
    <dbReference type="NCBI Taxonomy" id="307492"/>
    <lineage>
        <taxon>Eukaryota</taxon>
        <taxon>Metazoa</taxon>
        <taxon>Ecdysozoa</taxon>
        <taxon>Arthropoda</taxon>
        <taxon>Hexapoda</taxon>
        <taxon>Insecta</taxon>
        <taxon>Pterygota</taxon>
        <taxon>Neoptera</taxon>
        <taxon>Paraneoptera</taxon>
        <taxon>Hemiptera</taxon>
        <taxon>Sternorrhyncha</taxon>
        <taxon>Aphidomorpha</taxon>
        <taxon>Aphidoidea</taxon>
        <taxon>Aphididae</taxon>
        <taxon>Aphidini</taxon>
        <taxon>Aphis</taxon>
        <taxon>Aphis</taxon>
    </lineage>
</organism>
<dbReference type="AlphaFoldDB" id="A0A6G0ZRC8"/>
<evidence type="ECO:0000313" key="2">
    <source>
        <dbReference type="EMBL" id="KAF0774108.1"/>
    </source>
</evidence>
<sequence>MNIVYLTKILNCIFILSGNGSAKFVKRTWLMLCYAWRFILISIFLINVHNGIKWTLNNVRDIMEPISIVLIMSVHLKLLGPVFSIAWRLYFDNEFSNMLKKCMDTLDVLKKCNSEVVLRAKMFWTFMINRTNLILNKRSLTENLTNRRKIAFFSLRRLHGNFQFELCGFHKINLRQFLSLLFKTILFLIVQIQLNIKSLTQSFS</sequence>
<dbReference type="OrthoDB" id="6623242at2759"/>
<evidence type="ECO:0008006" key="4">
    <source>
        <dbReference type="Google" id="ProtNLM"/>
    </source>
</evidence>
<feature type="transmembrane region" description="Helical" evidence="1">
    <location>
        <begin position="177"/>
        <end position="196"/>
    </location>
</feature>
<comment type="caution">
    <text evidence="2">The sequence shown here is derived from an EMBL/GenBank/DDBJ whole genome shotgun (WGS) entry which is preliminary data.</text>
</comment>
<keyword evidence="1" id="KW-0812">Transmembrane</keyword>
<feature type="transmembrane region" description="Helical" evidence="1">
    <location>
        <begin position="29"/>
        <end position="48"/>
    </location>
</feature>
<gene>
    <name evidence="2" type="ORF">FWK35_00000535</name>
</gene>
<keyword evidence="3" id="KW-1185">Reference proteome</keyword>
<keyword evidence="1" id="KW-0472">Membrane</keyword>
<name>A0A6G0ZRC8_APHCR</name>
<reference evidence="2 3" key="1">
    <citation type="submission" date="2019-08" db="EMBL/GenBank/DDBJ databases">
        <title>Whole genome of Aphis craccivora.</title>
        <authorList>
            <person name="Voronova N.V."/>
            <person name="Shulinski R.S."/>
            <person name="Bandarenka Y.V."/>
            <person name="Zhorov D.G."/>
            <person name="Warner D."/>
        </authorList>
    </citation>
    <scope>NUCLEOTIDE SEQUENCE [LARGE SCALE GENOMIC DNA]</scope>
    <source>
        <strain evidence="2">180601</strain>
        <tissue evidence="2">Whole Body</tissue>
    </source>
</reference>
<dbReference type="EMBL" id="VUJU01000009">
    <property type="protein sequence ID" value="KAF0774108.1"/>
    <property type="molecule type" value="Genomic_DNA"/>
</dbReference>
<accession>A0A6G0ZRC8</accession>
<evidence type="ECO:0000256" key="1">
    <source>
        <dbReference type="SAM" id="Phobius"/>
    </source>
</evidence>
<evidence type="ECO:0000313" key="3">
    <source>
        <dbReference type="Proteomes" id="UP000478052"/>
    </source>
</evidence>
<keyword evidence="1" id="KW-1133">Transmembrane helix</keyword>
<proteinExistence type="predicted"/>
<protein>
    <recommendedName>
        <fullName evidence="4">Gustatory receptor</fullName>
    </recommendedName>
</protein>
<dbReference type="Proteomes" id="UP000478052">
    <property type="component" value="Unassembled WGS sequence"/>
</dbReference>